<dbReference type="RefSeq" id="WP_196938761.1">
    <property type="nucleotide sequence ID" value="NZ_MU158689.1"/>
</dbReference>
<proteinExistence type="predicted"/>
<dbReference type="Pfam" id="PF14344">
    <property type="entry name" value="DUF4397"/>
    <property type="match status" value="1"/>
</dbReference>
<evidence type="ECO:0000259" key="1">
    <source>
        <dbReference type="Pfam" id="PF14344"/>
    </source>
</evidence>
<gene>
    <name evidence="2" type="ORF">C4F40_00120</name>
</gene>
<dbReference type="PROSITE" id="PS51257">
    <property type="entry name" value="PROKAR_LIPOPROTEIN"/>
    <property type="match status" value="1"/>
</dbReference>
<name>A0ABR9T1B0_9SPHI</name>
<feature type="domain" description="DUF4397" evidence="1">
    <location>
        <begin position="38"/>
        <end position="150"/>
    </location>
</feature>
<dbReference type="EMBL" id="PSKQ01000006">
    <property type="protein sequence ID" value="MBE8719133.1"/>
    <property type="molecule type" value="Genomic_DNA"/>
</dbReference>
<keyword evidence="3" id="KW-1185">Reference proteome</keyword>
<organism evidence="2 3">
    <name type="scientific">Sphingobacterium pedocola</name>
    <dbReference type="NCBI Taxonomy" id="2082722"/>
    <lineage>
        <taxon>Bacteria</taxon>
        <taxon>Pseudomonadati</taxon>
        <taxon>Bacteroidota</taxon>
        <taxon>Sphingobacteriia</taxon>
        <taxon>Sphingobacteriales</taxon>
        <taxon>Sphingobacteriaceae</taxon>
        <taxon>Sphingobacterium</taxon>
    </lineage>
</organism>
<evidence type="ECO:0000313" key="2">
    <source>
        <dbReference type="EMBL" id="MBE8719133.1"/>
    </source>
</evidence>
<sequence length="232" mass="25922">MKLLNFKLVLTIVLGAVLMSSCLKDKDYEPVPHAVFTMVNGYTEAGGLAYFADNNRIPIPSGFLPYKGLERYRNLFVGNRRIRIVDQNQKAIVDTSYTFKDSTSYTSFVFGNAEETKHIITEDQSVDDLGNKAAVRFLHLSNITDEVSVYIGSDSEPVFTGRVTESATSPDENHLFIARTSGKQNIIVKNAAGTTIIEREYDLKPGRYTSITLIGERDNTETPLYLAIAEQY</sequence>
<protein>
    <recommendedName>
        <fullName evidence="1">DUF4397 domain-containing protein</fullName>
    </recommendedName>
</protein>
<comment type="caution">
    <text evidence="2">The sequence shown here is derived from an EMBL/GenBank/DDBJ whole genome shotgun (WGS) entry which is preliminary data.</text>
</comment>
<reference evidence="2 3" key="1">
    <citation type="submission" date="2018-02" db="EMBL/GenBank/DDBJ databases">
        <title>Sphingobacterium KA21.</title>
        <authorList>
            <person name="Vasarhelyi B.M."/>
            <person name="Deshmukh S."/>
            <person name="Balint B."/>
            <person name="Kukolya J."/>
        </authorList>
    </citation>
    <scope>NUCLEOTIDE SEQUENCE [LARGE SCALE GENOMIC DNA]</scope>
    <source>
        <strain evidence="2 3">Ka21</strain>
    </source>
</reference>
<dbReference type="Proteomes" id="UP000618319">
    <property type="component" value="Unassembled WGS sequence"/>
</dbReference>
<accession>A0ABR9T1B0</accession>
<evidence type="ECO:0000313" key="3">
    <source>
        <dbReference type="Proteomes" id="UP000618319"/>
    </source>
</evidence>
<dbReference type="InterPro" id="IPR025510">
    <property type="entry name" value="DUF4397"/>
</dbReference>